<evidence type="ECO:0000313" key="2">
    <source>
        <dbReference type="EMBL" id="EGN56191.1"/>
    </source>
</evidence>
<evidence type="ECO:0008006" key="4">
    <source>
        <dbReference type="Google" id="ProtNLM"/>
    </source>
</evidence>
<sequence length="160" mass="18334">MRPDSKTNTDNIELRSEKVRHIIGKVPPVLVRTGTIIITLVVIAFGVAFYTIHYPITIEAQGEVLPHYTLKIMMPYKYNYLFDKPRMISVTYEGESDNAQPHTYPVASYDRQLVRVGSDNFFIAKANISSDNNITQVGQKADVRIIISDKTFWQQVFNHK</sequence>
<dbReference type="Proteomes" id="UP000002772">
    <property type="component" value="Unassembled WGS sequence"/>
</dbReference>
<accession>F8N6B0</accession>
<keyword evidence="1" id="KW-1133">Transmembrane helix</keyword>
<organism evidence="2 3">
    <name type="scientific">Hallella multisaccharivorax DSM 17128</name>
    <dbReference type="NCBI Taxonomy" id="688246"/>
    <lineage>
        <taxon>Bacteria</taxon>
        <taxon>Pseudomonadati</taxon>
        <taxon>Bacteroidota</taxon>
        <taxon>Bacteroidia</taxon>
        <taxon>Bacteroidales</taxon>
        <taxon>Prevotellaceae</taxon>
        <taxon>Hallella</taxon>
    </lineage>
</organism>
<evidence type="ECO:0000256" key="1">
    <source>
        <dbReference type="SAM" id="Phobius"/>
    </source>
</evidence>
<dbReference type="EMBL" id="GL945017">
    <property type="protein sequence ID" value="EGN56191.1"/>
    <property type="molecule type" value="Genomic_DNA"/>
</dbReference>
<dbReference type="RefSeq" id="WP_007573171.1">
    <property type="nucleotide sequence ID" value="NZ_BPTS01000001.1"/>
</dbReference>
<gene>
    <name evidence="2" type="ORF">Premu_0727</name>
</gene>
<keyword evidence="1" id="KW-0472">Membrane</keyword>
<keyword evidence="3" id="KW-1185">Reference proteome</keyword>
<dbReference type="STRING" id="688246.Premu_0727"/>
<dbReference type="OrthoDB" id="1050343at2"/>
<feature type="transmembrane region" description="Helical" evidence="1">
    <location>
        <begin position="29"/>
        <end position="52"/>
    </location>
</feature>
<protein>
    <recommendedName>
        <fullName evidence="4">HlyD family secretion protein</fullName>
    </recommendedName>
</protein>
<reference evidence="3" key="1">
    <citation type="journal article" date="2011" name="Stand. Genomic Sci.">
        <title>Non-contiguous finished genome sequence of the opportunistic oral pathogen Prevotella multisaccharivorax type strain (PPPA20).</title>
        <authorList>
            <person name="Pati A."/>
            <person name="Gronow S."/>
            <person name="Lu M."/>
            <person name="Lapidus A."/>
            <person name="Nolan M."/>
            <person name="Lucas S."/>
            <person name="Hammon N."/>
            <person name="Deshpande S."/>
            <person name="Cheng J.F."/>
            <person name="Tapia R."/>
            <person name="Han C."/>
            <person name="Goodwin L."/>
            <person name="Pitluck S."/>
            <person name="Liolios K."/>
            <person name="Pagani I."/>
            <person name="Mavromatis K."/>
            <person name="Mikhailova N."/>
            <person name="Huntemann M."/>
            <person name="Chen A."/>
            <person name="Palaniappan K."/>
            <person name="Land M."/>
            <person name="Hauser L."/>
            <person name="Detter J.C."/>
            <person name="Brambilla E.M."/>
            <person name="Rohde M."/>
            <person name="Goker M."/>
            <person name="Woyke T."/>
            <person name="Bristow J."/>
            <person name="Eisen J.A."/>
            <person name="Markowitz V."/>
            <person name="Hugenholtz P."/>
            <person name="Kyrpides N.C."/>
            <person name="Klenk H.P."/>
            <person name="Ivanova N."/>
        </authorList>
    </citation>
    <scope>NUCLEOTIDE SEQUENCE [LARGE SCALE GENOMIC DNA]</scope>
    <source>
        <strain evidence="3">DSM 17128</strain>
    </source>
</reference>
<evidence type="ECO:0000313" key="3">
    <source>
        <dbReference type="Proteomes" id="UP000002772"/>
    </source>
</evidence>
<proteinExistence type="predicted"/>
<name>F8N6B0_9BACT</name>
<dbReference type="AlphaFoldDB" id="F8N6B0"/>
<dbReference type="HOGENOM" id="CLU_140336_0_0_10"/>
<keyword evidence="1" id="KW-0812">Transmembrane</keyword>